<evidence type="ECO:0000313" key="3">
    <source>
        <dbReference type="Proteomes" id="UP000503129"/>
    </source>
</evidence>
<dbReference type="Proteomes" id="UP000503129">
    <property type="component" value="Plasmid pBOCT2"/>
</dbReference>
<proteinExistence type="predicted"/>
<protein>
    <submittedName>
        <fullName evidence="2">Uncharacterized protein</fullName>
    </submittedName>
</protein>
<keyword evidence="1" id="KW-0812">Transmembrane</keyword>
<dbReference type="KEGG" id="bsen:DP114_34365"/>
<evidence type="ECO:0000256" key="1">
    <source>
        <dbReference type="SAM" id="Phobius"/>
    </source>
</evidence>
<keyword evidence="1" id="KW-1133">Transmembrane helix</keyword>
<geneLocation type="plasmid" evidence="3">
    <name>pboct2</name>
</geneLocation>
<feature type="transmembrane region" description="Helical" evidence="1">
    <location>
        <begin position="139"/>
        <end position="159"/>
    </location>
</feature>
<accession>A0A856MRK8</accession>
<reference evidence="2 3" key="1">
    <citation type="submission" date="2018-06" db="EMBL/GenBank/DDBJ databases">
        <title>Comparative genomics of Brasilonema spp. strains.</title>
        <authorList>
            <person name="Alvarenga D.O."/>
            <person name="Fiore M.F."/>
            <person name="Varani A.M."/>
        </authorList>
    </citation>
    <scope>NUCLEOTIDE SEQUENCE [LARGE SCALE GENOMIC DNA]</scope>
    <source>
        <strain evidence="2 3">CENA114</strain>
        <plasmid evidence="3">pboct2</plasmid>
    </source>
</reference>
<dbReference type="EMBL" id="CP030120">
    <property type="protein sequence ID" value="QDL12820.1"/>
    <property type="molecule type" value="Genomic_DNA"/>
</dbReference>
<sequence length="168" mass="18921">MGIWIPLAFCSYCSSRLLAGFPLKSSRPVGAPDRKGRLGLVNPSGEFKVCLRHAALSKFKIRLEKFCAGKPLWLTPRLTAIGENLRFSCANAVAYGGIPSCSAVSPDAQTFRKIKNPHRFGGLKQGHRFPRAARRRENIFYILHTISWGLVSFFFFLIAQRARRAYFE</sequence>
<keyword evidence="1" id="KW-0472">Membrane</keyword>
<name>A0A856MRK8_9CYAN</name>
<dbReference type="AlphaFoldDB" id="A0A856MRK8"/>
<evidence type="ECO:0000313" key="2">
    <source>
        <dbReference type="EMBL" id="QDL12820.1"/>
    </source>
</evidence>
<keyword evidence="3" id="KW-1185">Reference proteome</keyword>
<keyword evidence="2" id="KW-0614">Plasmid</keyword>
<organism evidence="2 3">
    <name type="scientific">Brasilonema sennae CENA114</name>
    <dbReference type="NCBI Taxonomy" id="415709"/>
    <lineage>
        <taxon>Bacteria</taxon>
        <taxon>Bacillati</taxon>
        <taxon>Cyanobacteriota</taxon>
        <taxon>Cyanophyceae</taxon>
        <taxon>Nostocales</taxon>
        <taxon>Scytonemataceae</taxon>
        <taxon>Brasilonema</taxon>
        <taxon>Bromeliae group (in: Brasilonema)</taxon>
    </lineage>
</organism>
<gene>
    <name evidence="2" type="ORF">DP114_34365</name>
</gene>